<accession>A0A5T8FU33</accession>
<evidence type="ECO:0000313" key="1">
    <source>
        <dbReference type="EMBL" id="EBN5091898.1"/>
    </source>
</evidence>
<reference evidence="1" key="1">
    <citation type="submission" date="2018-07" db="EMBL/GenBank/DDBJ databases">
        <authorList>
            <consortium name="PulseNet: The National Subtyping Network for Foodborne Disease Surveillance"/>
            <person name="Tarr C.L."/>
            <person name="Trees E."/>
            <person name="Katz L.S."/>
            <person name="Carleton-Romer H.A."/>
            <person name="Stroika S."/>
            <person name="Kucerova Z."/>
            <person name="Roache K.F."/>
            <person name="Sabol A.L."/>
            <person name="Besser J."/>
            <person name="Gerner-Smidt P."/>
        </authorList>
    </citation>
    <scope>NUCLEOTIDE SEQUENCE</scope>
    <source>
        <strain evidence="1">PNUSAS044338</strain>
    </source>
</reference>
<protein>
    <submittedName>
        <fullName evidence="1">Phage tail assembly protein T</fullName>
    </submittedName>
</protein>
<organism evidence="1">
    <name type="scientific">Salmonella enterica</name>
    <name type="common">Salmonella choleraesuis</name>
    <dbReference type="NCBI Taxonomy" id="28901"/>
    <lineage>
        <taxon>Bacteria</taxon>
        <taxon>Pseudomonadati</taxon>
        <taxon>Pseudomonadota</taxon>
        <taxon>Gammaproteobacteria</taxon>
        <taxon>Enterobacterales</taxon>
        <taxon>Enterobacteriaceae</taxon>
        <taxon>Salmonella</taxon>
    </lineage>
</organism>
<dbReference type="EMBL" id="AAGFYE010000076">
    <property type="protein sequence ID" value="EBN5091898.1"/>
    <property type="molecule type" value="Genomic_DNA"/>
</dbReference>
<name>A0A5T8FU33_SALER</name>
<proteinExistence type="predicted"/>
<comment type="caution">
    <text evidence="1">The sequence shown here is derived from an EMBL/GenBank/DDBJ whole genome shotgun (WGS) entry which is preliminary data.</text>
</comment>
<feature type="non-terminal residue" evidence="1">
    <location>
        <position position="1"/>
    </location>
</feature>
<gene>
    <name evidence="1" type="ORF">DQ454_27145</name>
</gene>
<sequence>TLKSLIVALVSGEKVAAEDFSLMPVAEPEPGKDENELIEAATGILGGMRFEPESR</sequence>
<dbReference type="AlphaFoldDB" id="A0A5T8FU33"/>